<dbReference type="InterPro" id="IPR000326">
    <property type="entry name" value="PAP2/HPO"/>
</dbReference>
<feature type="transmembrane region" description="Helical" evidence="1">
    <location>
        <begin position="69"/>
        <end position="93"/>
    </location>
</feature>
<evidence type="ECO:0000259" key="2">
    <source>
        <dbReference type="SMART" id="SM00014"/>
    </source>
</evidence>
<feature type="transmembrane region" description="Helical" evidence="1">
    <location>
        <begin position="140"/>
        <end position="162"/>
    </location>
</feature>
<dbReference type="PANTHER" id="PTHR14969">
    <property type="entry name" value="SPHINGOSINE-1-PHOSPHATE PHOSPHOHYDROLASE"/>
    <property type="match status" value="1"/>
</dbReference>
<proteinExistence type="predicted"/>
<dbReference type="SUPFAM" id="SSF48317">
    <property type="entry name" value="Acid phosphatase/Vanadium-dependent haloperoxidase"/>
    <property type="match status" value="1"/>
</dbReference>
<dbReference type="PANTHER" id="PTHR14969:SF13">
    <property type="entry name" value="AT30094P"/>
    <property type="match status" value="1"/>
</dbReference>
<accession>A0ABW3F970</accession>
<feature type="transmembrane region" description="Helical" evidence="1">
    <location>
        <begin position="20"/>
        <end position="48"/>
    </location>
</feature>
<dbReference type="SMART" id="SM00014">
    <property type="entry name" value="acidPPc"/>
    <property type="match status" value="1"/>
</dbReference>
<dbReference type="EMBL" id="JBHTKB010000001">
    <property type="protein sequence ID" value="MFD0913334.1"/>
    <property type="molecule type" value="Genomic_DNA"/>
</dbReference>
<feature type="transmembrane region" description="Helical" evidence="1">
    <location>
        <begin position="99"/>
        <end position="119"/>
    </location>
</feature>
<evidence type="ECO:0000313" key="3">
    <source>
        <dbReference type="EMBL" id="MFD0913334.1"/>
    </source>
</evidence>
<name>A0ABW3F970_9PROT</name>
<comment type="caution">
    <text evidence="3">The sequence shown here is derived from an EMBL/GenBank/DDBJ whole genome shotgun (WGS) entry which is preliminary data.</text>
</comment>
<keyword evidence="1" id="KW-0812">Transmembrane</keyword>
<dbReference type="CDD" id="cd03392">
    <property type="entry name" value="PAP2_like_2"/>
    <property type="match status" value="1"/>
</dbReference>
<organism evidence="3 4">
    <name type="scientific">Methylophilus luteus</name>
    <dbReference type="NCBI Taxonomy" id="640108"/>
    <lineage>
        <taxon>Bacteria</taxon>
        <taxon>Pseudomonadati</taxon>
        <taxon>Pseudomonadota</taxon>
        <taxon>Betaproteobacteria</taxon>
        <taxon>Nitrosomonadales</taxon>
        <taxon>Methylophilaceae</taxon>
        <taxon>Methylophilus</taxon>
    </lineage>
</organism>
<gene>
    <name evidence="3" type="ORF">ACFQ1Z_07235</name>
</gene>
<dbReference type="Proteomes" id="UP001597128">
    <property type="component" value="Unassembled WGS sequence"/>
</dbReference>
<feature type="transmembrane region" description="Helical" evidence="1">
    <location>
        <begin position="200"/>
        <end position="221"/>
    </location>
</feature>
<feature type="domain" description="Phosphatidic acid phosphatase type 2/haloperoxidase" evidence="2">
    <location>
        <begin position="101"/>
        <end position="215"/>
    </location>
</feature>
<evidence type="ECO:0000313" key="4">
    <source>
        <dbReference type="Proteomes" id="UP001597128"/>
    </source>
</evidence>
<dbReference type="InterPro" id="IPR036938">
    <property type="entry name" value="PAP2/HPO_sf"/>
</dbReference>
<dbReference type="Pfam" id="PF01569">
    <property type="entry name" value="PAP2"/>
    <property type="match status" value="1"/>
</dbReference>
<protein>
    <submittedName>
        <fullName evidence="3">Phosphatase PAP2 family protein</fullName>
    </submittedName>
</protein>
<keyword evidence="1" id="KW-0472">Membrane</keyword>
<dbReference type="RefSeq" id="WP_379056658.1">
    <property type="nucleotide sequence ID" value="NZ_JBHTKB010000001.1"/>
</dbReference>
<feature type="transmembrane region" description="Helical" evidence="1">
    <location>
        <begin position="168"/>
        <end position="188"/>
    </location>
</feature>
<sequence length="229" mass="24806">MVKGSIKIRSAAGDFPSLHLTAGIIILVITVSLFALVAANVVSGGGLTSVDIQLAHWLHEHSRPQLTQCLLALSHAHEPIVLSVVSALITLYFIWKKRWYAALAILLVVQGGMLLNLLAKQAFHRARPSFENPLVTLTTYSFPSGHVVATTAFYGVLAALLISQTTSWVRACCVALAALVMVVLVAFSRMYLGAHYLSDVLAGFLEAIAWFALCLTAIQAYRDYRQADG</sequence>
<keyword evidence="1" id="KW-1133">Transmembrane helix</keyword>
<keyword evidence="4" id="KW-1185">Reference proteome</keyword>
<evidence type="ECO:0000256" key="1">
    <source>
        <dbReference type="SAM" id="Phobius"/>
    </source>
</evidence>
<reference evidence="4" key="1">
    <citation type="journal article" date="2019" name="Int. J. Syst. Evol. Microbiol.">
        <title>The Global Catalogue of Microorganisms (GCM) 10K type strain sequencing project: providing services to taxonomists for standard genome sequencing and annotation.</title>
        <authorList>
            <consortium name="The Broad Institute Genomics Platform"/>
            <consortium name="The Broad Institute Genome Sequencing Center for Infectious Disease"/>
            <person name="Wu L."/>
            <person name="Ma J."/>
        </authorList>
    </citation>
    <scope>NUCLEOTIDE SEQUENCE [LARGE SCALE GENOMIC DNA]</scope>
    <source>
        <strain evidence="4">CCUG 58412</strain>
    </source>
</reference>
<dbReference type="Gene3D" id="1.20.144.10">
    <property type="entry name" value="Phosphatidic acid phosphatase type 2/haloperoxidase"/>
    <property type="match status" value="2"/>
</dbReference>